<gene>
    <name evidence="2" type="ORF">Zmor_006467</name>
</gene>
<organism evidence="2 3">
    <name type="scientific">Zophobas morio</name>
    <dbReference type="NCBI Taxonomy" id="2755281"/>
    <lineage>
        <taxon>Eukaryota</taxon>
        <taxon>Metazoa</taxon>
        <taxon>Ecdysozoa</taxon>
        <taxon>Arthropoda</taxon>
        <taxon>Hexapoda</taxon>
        <taxon>Insecta</taxon>
        <taxon>Pterygota</taxon>
        <taxon>Neoptera</taxon>
        <taxon>Endopterygota</taxon>
        <taxon>Coleoptera</taxon>
        <taxon>Polyphaga</taxon>
        <taxon>Cucujiformia</taxon>
        <taxon>Tenebrionidae</taxon>
        <taxon>Zophobas</taxon>
    </lineage>
</organism>
<accession>A0AA38MNF4</accession>
<protein>
    <submittedName>
        <fullName evidence="2">Uncharacterized protein</fullName>
    </submittedName>
</protein>
<dbReference type="EMBL" id="JALNTZ010000002">
    <property type="protein sequence ID" value="KAJ3662108.1"/>
    <property type="molecule type" value="Genomic_DNA"/>
</dbReference>
<evidence type="ECO:0000313" key="3">
    <source>
        <dbReference type="Proteomes" id="UP001168821"/>
    </source>
</evidence>
<name>A0AA38MNF4_9CUCU</name>
<evidence type="ECO:0000313" key="2">
    <source>
        <dbReference type="EMBL" id="KAJ3662108.1"/>
    </source>
</evidence>
<proteinExistence type="predicted"/>
<evidence type="ECO:0000256" key="1">
    <source>
        <dbReference type="SAM" id="MobiDB-lite"/>
    </source>
</evidence>
<reference evidence="2" key="1">
    <citation type="journal article" date="2023" name="G3 (Bethesda)">
        <title>Whole genome assemblies of Zophobas morio and Tenebrio molitor.</title>
        <authorList>
            <person name="Kaur S."/>
            <person name="Stinson S.A."/>
            <person name="diCenzo G.C."/>
        </authorList>
    </citation>
    <scope>NUCLEOTIDE SEQUENCE</scope>
    <source>
        <strain evidence="2">QUZm001</strain>
    </source>
</reference>
<keyword evidence="3" id="KW-1185">Reference proteome</keyword>
<dbReference type="Proteomes" id="UP001168821">
    <property type="component" value="Unassembled WGS sequence"/>
</dbReference>
<comment type="caution">
    <text evidence="2">The sequence shown here is derived from an EMBL/GenBank/DDBJ whole genome shotgun (WGS) entry which is preliminary data.</text>
</comment>
<feature type="region of interest" description="Disordered" evidence="1">
    <location>
        <begin position="63"/>
        <end position="98"/>
    </location>
</feature>
<dbReference type="AlphaFoldDB" id="A0AA38MNF4"/>
<sequence length="127" mass="14207">MDGLSKYPPRWSVAGATMFKHDLELLRMVSANRKAKDLPQLGRSREGVYILIRSKGGMADLSKIDRGQRRLSSPSSLYSVRRGEGTSELNSPEDPERHGCWSDYEFPGQGLADFLITVHRVSLKNTA</sequence>